<protein>
    <submittedName>
        <fullName evidence="2">CHAP domain protein</fullName>
        <ecNumber evidence="2">3.5.1.28</ecNumber>
    </submittedName>
</protein>
<dbReference type="SUPFAM" id="SSF54001">
    <property type="entry name" value="Cysteine proteinases"/>
    <property type="match status" value="1"/>
</dbReference>
<dbReference type="SUPFAM" id="SSF53955">
    <property type="entry name" value="Lysozyme-like"/>
    <property type="match status" value="1"/>
</dbReference>
<evidence type="ECO:0000259" key="1">
    <source>
        <dbReference type="PROSITE" id="PS50911"/>
    </source>
</evidence>
<dbReference type="AlphaFoldDB" id="A0A087D5P5"/>
<dbReference type="RefSeq" id="WP_033892099.1">
    <property type="nucleotide sequence ID" value="NZ_JDUT01000018.1"/>
</dbReference>
<gene>
    <name evidence="2" type="ORF">BISA_2217</name>
</gene>
<reference evidence="2 3" key="1">
    <citation type="submission" date="2014-03" db="EMBL/GenBank/DDBJ databases">
        <title>Genomics of Bifidobacteria.</title>
        <authorList>
            <person name="Ventura M."/>
            <person name="Milani C."/>
            <person name="Lugli G.A."/>
        </authorList>
    </citation>
    <scope>NUCLEOTIDE SEQUENCE [LARGE SCALE GENOMIC DNA]</scope>
    <source>
        <strain evidence="2 3">DSM 23967</strain>
    </source>
</reference>
<name>A0A087D5P5_9BIFI</name>
<dbReference type="PROSITE" id="PS50911">
    <property type="entry name" value="CHAP"/>
    <property type="match status" value="1"/>
</dbReference>
<sequence length="339" mass="35832">MKRMRRVRTMLLAACILTLMGGCTPLGVLQYMNGCKDGSASAGGTGGSVVTGEVRDGMNITQTRAWFDGEDGPDGVCRGYPAGQCTWWACMRGHRLGLDVGSHWGNGGDWGRSAASAGWRTTITDPVAGSIVSYAPGVAGAATFYGHVAIVESVDSAAGTVTISEMNAAAGPGIVNHRTHRIDVGAVYILPDGHSDGSTGTHPDSTGQTSTVEAAWTCSTGATAHPGADYEGDGTHASPEEAQAIAKRMIASYSDWDDADYDALVWLWNHESGWRWNATNPSSGAYGIPQSLPASKMASAGDDWKDNAATQIKWGLDYIRGRYGSPSAARSFWLRNNWY</sequence>
<organism evidence="2 3">
    <name type="scientific">Bifidobacterium saguini DSM 23967</name>
    <dbReference type="NCBI Taxonomy" id="1437607"/>
    <lineage>
        <taxon>Bacteria</taxon>
        <taxon>Bacillati</taxon>
        <taxon>Actinomycetota</taxon>
        <taxon>Actinomycetes</taxon>
        <taxon>Bifidobacteriales</taxon>
        <taxon>Bifidobacteriaceae</taxon>
        <taxon>Bifidobacterium</taxon>
    </lineage>
</organism>
<accession>A0A087D5P5</accession>
<keyword evidence="2" id="KW-0378">Hydrolase</keyword>
<proteinExistence type="predicted"/>
<dbReference type="InterPro" id="IPR007921">
    <property type="entry name" value="CHAP_dom"/>
</dbReference>
<dbReference type="Pfam" id="PF05257">
    <property type="entry name" value="CHAP"/>
    <property type="match status" value="1"/>
</dbReference>
<dbReference type="Proteomes" id="UP000029066">
    <property type="component" value="Unassembled WGS sequence"/>
</dbReference>
<dbReference type="Gene3D" id="3.90.1720.10">
    <property type="entry name" value="endopeptidase domain like (from Nostoc punctiforme)"/>
    <property type="match status" value="1"/>
</dbReference>
<dbReference type="InterPro" id="IPR023346">
    <property type="entry name" value="Lysozyme-like_dom_sf"/>
</dbReference>
<dbReference type="STRING" id="1437607.BISA_2217"/>
<dbReference type="Gene3D" id="1.10.530.10">
    <property type="match status" value="1"/>
</dbReference>
<comment type="caution">
    <text evidence="2">The sequence shown here is derived from an EMBL/GenBank/DDBJ whole genome shotgun (WGS) entry which is preliminary data.</text>
</comment>
<feature type="domain" description="Peptidase C51" evidence="1">
    <location>
        <begin position="60"/>
        <end position="190"/>
    </location>
</feature>
<evidence type="ECO:0000313" key="2">
    <source>
        <dbReference type="EMBL" id="KFI90845.1"/>
    </source>
</evidence>
<dbReference type="EMBL" id="JGZN01000020">
    <property type="protein sequence ID" value="KFI90845.1"/>
    <property type="molecule type" value="Genomic_DNA"/>
</dbReference>
<dbReference type="InterPro" id="IPR038765">
    <property type="entry name" value="Papain-like_cys_pep_sf"/>
</dbReference>
<dbReference type="OrthoDB" id="9766277at2"/>
<dbReference type="EC" id="3.5.1.28" evidence="2"/>
<evidence type="ECO:0000313" key="3">
    <source>
        <dbReference type="Proteomes" id="UP000029066"/>
    </source>
</evidence>
<dbReference type="PROSITE" id="PS51257">
    <property type="entry name" value="PROKAR_LIPOPROTEIN"/>
    <property type="match status" value="1"/>
</dbReference>
<dbReference type="GO" id="GO:0008745">
    <property type="term" value="F:N-acetylmuramoyl-L-alanine amidase activity"/>
    <property type="evidence" value="ECO:0007669"/>
    <property type="project" value="UniProtKB-EC"/>
</dbReference>